<gene>
    <name evidence="3" type="ORF">COO17_13700</name>
</gene>
<keyword evidence="1" id="KW-1133">Transmembrane helix</keyword>
<accession>A0A2A7BRK3</accession>
<dbReference type="Pfam" id="PF02517">
    <property type="entry name" value="Rce1-like"/>
    <property type="match status" value="1"/>
</dbReference>
<keyword evidence="3" id="KW-0645">Protease</keyword>
<reference evidence="3 4" key="1">
    <citation type="submission" date="2017-09" db="EMBL/GenBank/DDBJ databases">
        <title>Large-scale bioinformatics analysis of Bacillus genomes uncovers conserved roles of natural products in bacterial physiology.</title>
        <authorList>
            <consortium name="Agbiome Team Llc"/>
            <person name="Bleich R.M."/>
            <person name="Grubbs K.J."/>
            <person name="Santa Maria K.C."/>
            <person name="Allen S.E."/>
            <person name="Farag S."/>
            <person name="Shank E.A."/>
            <person name="Bowers A."/>
        </authorList>
    </citation>
    <scope>NUCLEOTIDE SEQUENCE [LARGE SCALE GENOMIC DNA]</scope>
    <source>
        <strain evidence="3 4">AFS098222</strain>
    </source>
</reference>
<keyword evidence="1" id="KW-0812">Transmembrane</keyword>
<evidence type="ECO:0000259" key="2">
    <source>
        <dbReference type="Pfam" id="PF02517"/>
    </source>
</evidence>
<feature type="domain" description="CAAX prenyl protease 2/Lysostaphin resistance protein A-like" evidence="2">
    <location>
        <begin position="49"/>
        <end position="151"/>
    </location>
</feature>
<dbReference type="GO" id="GO:0008237">
    <property type="term" value="F:metallopeptidase activity"/>
    <property type="evidence" value="ECO:0007669"/>
    <property type="project" value="UniProtKB-KW"/>
</dbReference>
<dbReference type="GO" id="GO:0080120">
    <property type="term" value="P:CAAX-box protein maturation"/>
    <property type="evidence" value="ECO:0007669"/>
    <property type="project" value="UniProtKB-ARBA"/>
</dbReference>
<protein>
    <submittedName>
        <fullName evidence="3">CPBP family intramembrane metalloprotease</fullName>
    </submittedName>
</protein>
<dbReference type="Proteomes" id="UP000220111">
    <property type="component" value="Unassembled WGS sequence"/>
</dbReference>
<organism evidence="3 4">
    <name type="scientific">Bacillus wiedmannii</name>
    <dbReference type="NCBI Taxonomy" id="1890302"/>
    <lineage>
        <taxon>Bacteria</taxon>
        <taxon>Bacillati</taxon>
        <taxon>Bacillota</taxon>
        <taxon>Bacilli</taxon>
        <taxon>Bacillales</taxon>
        <taxon>Bacillaceae</taxon>
        <taxon>Bacillus</taxon>
        <taxon>Bacillus cereus group</taxon>
    </lineage>
</organism>
<keyword evidence="3" id="KW-0378">Hydrolase</keyword>
<feature type="transmembrane region" description="Helical" evidence="1">
    <location>
        <begin position="57"/>
        <end position="75"/>
    </location>
</feature>
<keyword evidence="3" id="KW-0482">Metalloprotease</keyword>
<feature type="transmembrane region" description="Helical" evidence="1">
    <location>
        <begin position="87"/>
        <end position="117"/>
    </location>
</feature>
<dbReference type="GO" id="GO:0004175">
    <property type="term" value="F:endopeptidase activity"/>
    <property type="evidence" value="ECO:0007669"/>
    <property type="project" value="UniProtKB-ARBA"/>
</dbReference>
<sequence length="156" mass="18220">MRNINIFFTKLTIPQFIFVMTILSFLLPALPSITLGGLNENPIEKSSIASQIINGSIVYPLLETIIYQPFLFWALRRNFFLKENDYLIILVSASIFGISHNFGIAYILYTMLLGLIFSYTYWIYEESDKKLFIFKRSFWIVFSIHSLHNLLTLCLK</sequence>
<dbReference type="EMBL" id="NVPQ01000034">
    <property type="protein sequence ID" value="PDY41055.1"/>
    <property type="molecule type" value="Genomic_DNA"/>
</dbReference>
<evidence type="ECO:0000313" key="3">
    <source>
        <dbReference type="EMBL" id="PDY41055.1"/>
    </source>
</evidence>
<evidence type="ECO:0000313" key="4">
    <source>
        <dbReference type="Proteomes" id="UP000220111"/>
    </source>
</evidence>
<dbReference type="InterPro" id="IPR003675">
    <property type="entry name" value="Rce1/LyrA-like_dom"/>
</dbReference>
<proteinExistence type="predicted"/>
<evidence type="ECO:0000256" key="1">
    <source>
        <dbReference type="SAM" id="Phobius"/>
    </source>
</evidence>
<name>A0A2A7BRK3_9BACI</name>
<keyword evidence="1" id="KW-0472">Membrane</keyword>
<dbReference type="AlphaFoldDB" id="A0A2A7BRK3"/>
<comment type="caution">
    <text evidence="3">The sequence shown here is derived from an EMBL/GenBank/DDBJ whole genome shotgun (WGS) entry which is preliminary data.</text>
</comment>
<feature type="transmembrane region" description="Helical" evidence="1">
    <location>
        <begin position="12"/>
        <end position="37"/>
    </location>
</feature>
<dbReference type="GO" id="GO:0006508">
    <property type="term" value="P:proteolysis"/>
    <property type="evidence" value="ECO:0007669"/>
    <property type="project" value="UniProtKB-KW"/>
</dbReference>
<dbReference type="RefSeq" id="WP_088060785.1">
    <property type="nucleotide sequence ID" value="NZ_FMJO01000103.1"/>
</dbReference>